<sequence length="254" mass="28695">MTYLKKIALWVHSIHAHAYSSYKVRETGLAASHKLNADEREFFLKLKPTLGGENLVVYDIGAAKGTVSSCLAKLPNVSSVHAFEPLIDVFEQLEIRMKPFHKVNCHNVALGNKEGCFPMYVNNWTACSSFLPTSKYLKEQISGMGNSYKIPVQVSCLDKYVEENQLPKPNVVKIDVQGFEKKVIEGGINTVRHSKYCFIEMSFQTLYEDSPQFDEIYRYVCDLGFRLIGLSSPLISPSGVHLQVDGIFENIYVR</sequence>
<dbReference type="Proteomes" id="UP000217507">
    <property type="component" value="Chromosome"/>
</dbReference>
<dbReference type="EMBL" id="AP018216">
    <property type="protein sequence ID" value="BAY68482.1"/>
    <property type="molecule type" value="Genomic_DNA"/>
</dbReference>
<proteinExistence type="predicted"/>
<evidence type="ECO:0000313" key="2">
    <source>
        <dbReference type="EMBL" id="BAY68482.1"/>
    </source>
</evidence>
<dbReference type="InterPro" id="IPR006342">
    <property type="entry name" value="FkbM_mtfrase"/>
</dbReference>
<evidence type="ECO:0000313" key="3">
    <source>
        <dbReference type="Proteomes" id="UP000217507"/>
    </source>
</evidence>
<protein>
    <recommendedName>
        <fullName evidence="1">Methyltransferase FkbM domain-containing protein</fullName>
    </recommendedName>
</protein>
<dbReference type="NCBIfam" id="TIGR01444">
    <property type="entry name" value="fkbM_fam"/>
    <property type="match status" value="1"/>
</dbReference>
<gene>
    <name evidence="2" type="ORF">NIES23_12680</name>
</gene>
<dbReference type="InterPro" id="IPR029063">
    <property type="entry name" value="SAM-dependent_MTases_sf"/>
</dbReference>
<name>A0A1Z4KHN3_ANAVA</name>
<dbReference type="PANTHER" id="PTHR36973">
    <property type="entry name" value="SLL1456 PROTEIN-RELATED"/>
    <property type="match status" value="1"/>
</dbReference>
<dbReference type="GO" id="GO:0008171">
    <property type="term" value="F:O-methyltransferase activity"/>
    <property type="evidence" value="ECO:0007669"/>
    <property type="project" value="TreeGrafter"/>
</dbReference>
<organism evidence="2 3">
    <name type="scientific">Trichormus variabilis NIES-23</name>
    <dbReference type="NCBI Taxonomy" id="1973479"/>
    <lineage>
        <taxon>Bacteria</taxon>
        <taxon>Bacillati</taxon>
        <taxon>Cyanobacteriota</taxon>
        <taxon>Cyanophyceae</taxon>
        <taxon>Nostocales</taxon>
        <taxon>Nostocaceae</taxon>
        <taxon>Trichormus</taxon>
    </lineage>
</organism>
<dbReference type="AlphaFoldDB" id="A0A1Z4KHN3"/>
<dbReference type="PANTHER" id="PTHR36973:SF4">
    <property type="entry name" value="NODULATION PROTEIN"/>
    <property type="match status" value="1"/>
</dbReference>
<accession>A0A1Z4KHN3</accession>
<dbReference type="SUPFAM" id="SSF53335">
    <property type="entry name" value="S-adenosyl-L-methionine-dependent methyltransferases"/>
    <property type="match status" value="1"/>
</dbReference>
<dbReference type="Gene3D" id="3.40.50.150">
    <property type="entry name" value="Vaccinia Virus protein VP39"/>
    <property type="match status" value="1"/>
</dbReference>
<feature type="domain" description="Methyltransferase FkbM" evidence="1">
    <location>
        <begin position="59"/>
        <end position="227"/>
    </location>
</feature>
<dbReference type="Pfam" id="PF05050">
    <property type="entry name" value="Methyltransf_21"/>
    <property type="match status" value="1"/>
</dbReference>
<evidence type="ECO:0000259" key="1">
    <source>
        <dbReference type="Pfam" id="PF05050"/>
    </source>
</evidence>
<reference evidence="2 3" key="1">
    <citation type="submission" date="2017-06" db="EMBL/GenBank/DDBJ databases">
        <title>Genome sequencing of cyanobaciteial culture collection at National Institute for Environmental Studies (NIES).</title>
        <authorList>
            <person name="Hirose Y."/>
            <person name="Shimura Y."/>
            <person name="Fujisawa T."/>
            <person name="Nakamura Y."/>
            <person name="Kawachi M."/>
        </authorList>
    </citation>
    <scope>NUCLEOTIDE SEQUENCE [LARGE SCALE GENOMIC DNA]</scope>
    <source>
        <strain evidence="2 3">NIES-23</strain>
    </source>
</reference>
<dbReference type="InterPro" id="IPR053188">
    <property type="entry name" value="FkbM_Methyltransferase"/>
</dbReference>